<evidence type="ECO:0000313" key="3">
    <source>
        <dbReference type="Proteomes" id="UP000008909"/>
    </source>
</evidence>
<dbReference type="GO" id="GO:0030955">
    <property type="term" value="F:potassium ion binding"/>
    <property type="evidence" value="ECO:0007669"/>
    <property type="project" value="InterPro"/>
</dbReference>
<dbReference type="Pfam" id="PF00224">
    <property type="entry name" value="PK"/>
    <property type="match status" value="1"/>
</dbReference>
<keyword evidence="2" id="KW-0808">Transferase</keyword>
<dbReference type="Proteomes" id="UP000008909">
    <property type="component" value="Unassembled WGS sequence"/>
</dbReference>
<proteinExistence type="predicted"/>
<name>G7YDF3_CLOSI</name>
<dbReference type="InterPro" id="IPR015813">
    <property type="entry name" value="Pyrv/PenolPyrv_kinase-like_dom"/>
</dbReference>
<organism evidence="2 3">
    <name type="scientific">Clonorchis sinensis</name>
    <name type="common">Chinese liver fluke</name>
    <dbReference type="NCBI Taxonomy" id="79923"/>
    <lineage>
        <taxon>Eukaryota</taxon>
        <taxon>Metazoa</taxon>
        <taxon>Spiralia</taxon>
        <taxon>Lophotrochozoa</taxon>
        <taxon>Platyhelminthes</taxon>
        <taxon>Trematoda</taxon>
        <taxon>Digenea</taxon>
        <taxon>Opisthorchiida</taxon>
        <taxon>Opisthorchiata</taxon>
        <taxon>Opisthorchiidae</taxon>
        <taxon>Clonorchis</taxon>
    </lineage>
</organism>
<gene>
    <name evidence="2" type="ORF">CLF_105341</name>
</gene>
<dbReference type="EMBL" id="DF143100">
    <property type="protein sequence ID" value="GAA50987.1"/>
    <property type="molecule type" value="Genomic_DNA"/>
</dbReference>
<dbReference type="InterPro" id="IPR015793">
    <property type="entry name" value="Pyrv_Knase_brl"/>
</dbReference>
<dbReference type="AlphaFoldDB" id="G7YDF3"/>
<dbReference type="GO" id="GO:0004743">
    <property type="term" value="F:pyruvate kinase activity"/>
    <property type="evidence" value="ECO:0007669"/>
    <property type="project" value="InterPro"/>
</dbReference>
<feature type="domain" description="Pyruvate kinase barrel" evidence="1">
    <location>
        <begin position="1"/>
        <end position="61"/>
    </location>
</feature>
<accession>G7YDF3</accession>
<keyword evidence="3" id="KW-1185">Reference proteome</keyword>
<dbReference type="Gene3D" id="3.20.20.60">
    <property type="entry name" value="Phosphoenolpyruvate-binding domains"/>
    <property type="match status" value="1"/>
</dbReference>
<keyword evidence="2" id="KW-0418">Kinase</keyword>
<reference evidence="2" key="1">
    <citation type="journal article" date="2011" name="Genome Biol.">
        <title>The draft genome of the carcinogenic human liver fluke Clonorchis sinensis.</title>
        <authorList>
            <person name="Wang X."/>
            <person name="Chen W."/>
            <person name="Huang Y."/>
            <person name="Sun J."/>
            <person name="Men J."/>
            <person name="Liu H."/>
            <person name="Luo F."/>
            <person name="Guo L."/>
            <person name="Lv X."/>
            <person name="Deng C."/>
            <person name="Zhou C."/>
            <person name="Fan Y."/>
            <person name="Li X."/>
            <person name="Huang L."/>
            <person name="Hu Y."/>
            <person name="Liang C."/>
            <person name="Hu X."/>
            <person name="Xu J."/>
            <person name="Yu X."/>
        </authorList>
    </citation>
    <scope>NUCLEOTIDE SEQUENCE [LARGE SCALE GENOMIC DNA]</scope>
    <source>
        <strain evidence="2">Henan</strain>
    </source>
</reference>
<dbReference type="SUPFAM" id="SSF51621">
    <property type="entry name" value="Phosphoenolpyruvate/pyruvate domain"/>
    <property type="match status" value="1"/>
</dbReference>
<reference key="2">
    <citation type="submission" date="2011-10" db="EMBL/GenBank/DDBJ databases">
        <title>The genome and transcriptome sequence of Clonorchis sinensis provide insights into the carcinogenic liver fluke.</title>
        <authorList>
            <person name="Wang X."/>
            <person name="Huang Y."/>
            <person name="Chen W."/>
            <person name="Liu H."/>
            <person name="Guo L."/>
            <person name="Chen Y."/>
            <person name="Luo F."/>
            <person name="Zhou W."/>
            <person name="Sun J."/>
            <person name="Mao Q."/>
            <person name="Liang P."/>
            <person name="Zhou C."/>
            <person name="Tian Y."/>
            <person name="Men J."/>
            <person name="Lv X."/>
            <person name="Huang L."/>
            <person name="Zhou J."/>
            <person name="Hu Y."/>
            <person name="Li R."/>
            <person name="Zhang F."/>
            <person name="Lei H."/>
            <person name="Li X."/>
            <person name="Hu X."/>
            <person name="Liang C."/>
            <person name="Xu J."/>
            <person name="Wu Z."/>
            <person name="Yu X."/>
        </authorList>
    </citation>
    <scope>NUCLEOTIDE SEQUENCE</scope>
    <source>
        <strain>Henan</strain>
    </source>
</reference>
<dbReference type="GO" id="GO:0016301">
    <property type="term" value="F:kinase activity"/>
    <property type="evidence" value="ECO:0007669"/>
    <property type="project" value="UniProtKB-KW"/>
</dbReference>
<dbReference type="GO" id="GO:0000287">
    <property type="term" value="F:magnesium ion binding"/>
    <property type="evidence" value="ECO:0007669"/>
    <property type="project" value="InterPro"/>
</dbReference>
<evidence type="ECO:0000259" key="1">
    <source>
        <dbReference type="Pfam" id="PF00224"/>
    </source>
</evidence>
<sequence>MIQGEMNILHLSMSMGSYRYYADVIRRVRVIEEAYNYKPPMAIAIDISAPPIRTGIINNNVETCATLKDGQ</sequence>
<dbReference type="InterPro" id="IPR040442">
    <property type="entry name" value="Pyrv_kinase-like_dom_sf"/>
</dbReference>
<evidence type="ECO:0000313" key="2">
    <source>
        <dbReference type="EMBL" id="GAA50987.1"/>
    </source>
</evidence>
<protein>
    <submittedName>
        <fullName evidence="2">Pyruvate kinase isozymes M1/M2</fullName>
    </submittedName>
</protein>
<keyword evidence="2" id="KW-0670">Pyruvate</keyword>
<feature type="non-terminal residue" evidence="2">
    <location>
        <position position="71"/>
    </location>
</feature>